<keyword evidence="7" id="KW-0411">Iron-sulfur</keyword>
<keyword evidence="2" id="KW-0819">tRNA processing</keyword>
<sequence length="64" mass="8122">YDEIEYWEFNWRKKGGSLRMIEISKREKFYQQEYCGCVYSLRDTNRWRKVNNKDRIIRGIKFYN</sequence>
<dbReference type="EMBL" id="UINC01019551">
    <property type="protein sequence ID" value="SVA82855.1"/>
    <property type="molecule type" value="Genomic_DNA"/>
</dbReference>
<dbReference type="InterPro" id="IPR003828">
    <property type="entry name" value="QueH"/>
</dbReference>
<evidence type="ECO:0000256" key="7">
    <source>
        <dbReference type="ARBA" id="ARBA00023014"/>
    </source>
</evidence>
<protein>
    <recommendedName>
        <fullName evidence="11">Epoxyqueuosine reductase</fullName>
    </recommendedName>
</protein>
<evidence type="ECO:0000256" key="8">
    <source>
        <dbReference type="ARBA" id="ARBA00023157"/>
    </source>
</evidence>
<keyword evidence="5" id="KW-0560">Oxidoreductase</keyword>
<dbReference type="GO" id="GO:0016491">
    <property type="term" value="F:oxidoreductase activity"/>
    <property type="evidence" value="ECO:0007669"/>
    <property type="project" value="UniProtKB-KW"/>
</dbReference>
<dbReference type="GO" id="GO:0046872">
    <property type="term" value="F:metal ion binding"/>
    <property type="evidence" value="ECO:0007669"/>
    <property type="project" value="UniProtKB-KW"/>
</dbReference>
<keyword evidence="3" id="KW-0479">Metal-binding</keyword>
<accession>A0A381Z0S4</accession>
<proteinExistence type="predicted"/>
<evidence type="ECO:0000256" key="5">
    <source>
        <dbReference type="ARBA" id="ARBA00023002"/>
    </source>
</evidence>
<gene>
    <name evidence="10" type="ORF">METZ01_LOCUS135709</name>
</gene>
<dbReference type="PANTHER" id="PTHR36701:SF1">
    <property type="entry name" value="EPOXYQUEUOSINE REDUCTASE QUEH"/>
    <property type="match status" value="1"/>
</dbReference>
<evidence type="ECO:0000256" key="2">
    <source>
        <dbReference type="ARBA" id="ARBA00022694"/>
    </source>
</evidence>
<feature type="non-terminal residue" evidence="10">
    <location>
        <position position="1"/>
    </location>
</feature>
<dbReference type="GO" id="GO:0051539">
    <property type="term" value="F:4 iron, 4 sulfur cluster binding"/>
    <property type="evidence" value="ECO:0007669"/>
    <property type="project" value="UniProtKB-KW"/>
</dbReference>
<keyword evidence="8" id="KW-1015">Disulfide bond</keyword>
<organism evidence="10">
    <name type="scientific">marine metagenome</name>
    <dbReference type="NCBI Taxonomy" id="408172"/>
    <lineage>
        <taxon>unclassified sequences</taxon>
        <taxon>metagenomes</taxon>
        <taxon>ecological metagenomes</taxon>
    </lineage>
</organism>
<evidence type="ECO:0000256" key="1">
    <source>
        <dbReference type="ARBA" id="ARBA00022485"/>
    </source>
</evidence>
<keyword evidence="4" id="KW-0671">Queuosine biosynthesis</keyword>
<reference evidence="10" key="1">
    <citation type="submission" date="2018-05" db="EMBL/GenBank/DDBJ databases">
        <authorList>
            <person name="Lanie J.A."/>
            <person name="Ng W.-L."/>
            <person name="Kazmierczak K.M."/>
            <person name="Andrzejewski T.M."/>
            <person name="Davidsen T.M."/>
            <person name="Wayne K.J."/>
            <person name="Tettelin H."/>
            <person name="Glass J.I."/>
            <person name="Rusch D."/>
            <person name="Podicherti R."/>
            <person name="Tsui H.-C.T."/>
            <person name="Winkler M.E."/>
        </authorList>
    </citation>
    <scope>NUCLEOTIDE SEQUENCE</scope>
</reference>
<evidence type="ECO:0000256" key="3">
    <source>
        <dbReference type="ARBA" id="ARBA00022723"/>
    </source>
</evidence>
<dbReference type="GO" id="GO:0008616">
    <property type="term" value="P:tRNA queuosine(34) biosynthetic process"/>
    <property type="evidence" value="ECO:0007669"/>
    <property type="project" value="UniProtKB-KW"/>
</dbReference>
<name>A0A381Z0S4_9ZZZZ</name>
<dbReference type="AlphaFoldDB" id="A0A381Z0S4"/>
<evidence type="ECO:0000256" key="6">
    <source>
        <dbReference type="ARBA" id="ARBA00023004"/>
    </source>
</evidence>
<evidence type="ECO:0000256" key="9">
    <source>
        <dbReference type="ARBA" id="ARBA00023284"/>
    </source>
</evidence>
<keyword evidence="6" id="KW-0408">Iron</keyword>
<keyword evidence="1" id="KW-0004">4Fe-4S</keyword>
<evidence type="ECO:0000313" key="10">
    <source>
        <dbReference type="EMBL" id="SVA82855.1"/>
    </source>
</evidence>
<evidence type="ECO:0000256" key="4">
    <source>
        <dbReference type="ARBA" id="ARBA00022785"/>
    </source>
</evidence>
<dbReference type="Pfam" id="PF02677">
    <property type="entry name" value="QueH"/>
    <property type="match status" value="1"/>
</dbReference>
<dbReference type="PANTHER" id="PTHR36701">
    <property type="entry name" value="EPOXYQUEUOSINE REDUCTASE QUEH"/>
    <property type="match status" value="1"/>
</dbReference>
<keyword evidence="9" id="KW-0676">Redox-active center</keyword>
<evidence type="ECO:0008006" key="11">
    <source>
        <dbReference type="Google" id="ProtNLM"/>
    </source>
</evidence>